<keyword evidence="1" id="KW-0812">Transmembrane</keyword>
<evidence type="ECO:0000313" key="2">
    <source>
        <dbReference type="EMBL" id="PIR73929.1"/>
    </source>
</evidence>
<dbReference type="EMBL" id="PFCB01000035">
    <property type="protein sequence ID" value="PIR73929.1"/>
    <property type="molecule type" value="Genomic_DNA"/>
</dbReference>
<evidence type="ECO:0000256" key="1">
    <source>
        <dbReference type="SAM" id="Phobius"/>
    </source>
</evidence>
<keyword evidence="1" id="KW-1133">Transmembrane helix</keyword>
<accession>A0A2H0TP72</accession>
<evidence type="ECO:0000313" key="3">
    <source>
        <dbReference type="Proteomes" id="UP000230154"/>
    </source>
</evidence>
<sequence>MTSNFSWAIISISADLKFFFTNVLGSINIVSFLFGFLISVLVIGFIITGNPRYLPIVLRYSLFDSFNKIATCDKTGVFQEPYSKFVKVYTRIRFFFLSTIILFVAIVISIVVLYGFGEISVR</sequence>
<protein>
    <submittedName>
        <fullName evidence="2">Uncharacterized protein</fullName>
    </submittedName>
</protein>
<reference evidence="3" key="1">
    <citation type="submission" date="2017-09" db="EMBL/GenBank/DDBJ databases">
        <title>Depth-based differentiation of microbial function through sediment-hosted aquifers and enrichment of novel symbionts in the deep terrestrial subsurface.</title>
        <authorList>
            <person name="Probst A.J."/>
            <person name="Ladd B."/>
            <person name="Jarett J.K."/>
            <person name="Geller-Mcgrath D.E."/>
            <person name="Sieber C.M.K."/>
            <person name="Emerson J.B."/>
            <person name="Anantharaman K."/>
            <person name="Thomas B.C."/>
            <person name="Malmstrom R."/>
            <person name="Stieglmeier M."/>
            <person name="Klingl A."/>
            <person name="Woyke T."/>
            <person name="Ryan C.M."/>
            <person name="Banfield J.F."/>
        </authorList>
    </citation>
    <scope>NUCLEOTIDE SEQUENCE [LARGE SCALE GENOMIC DNA]</scope>
</reference>
<gene>
    <name evidence="2" type="ORF">COU35_05135</name>
</gene>
<organism evidence="2 3">
    <name type="scientific">Candidatus Magasanikbacteria bacterium CG10_big_fil_rev_8_21_14_0_10_47_10</name>
    <dbReference type="NCBI Taxonomy" id="1974652"/>
    <lineage>
        <taxon>Bacteria</taxon>
        <taxon>Candidatus Magasanikiibacteriota</taxon>
    </lineage>
</organism>
<dbReference type="Proteomes" id="UP000230154">
    <property type="component" value="Unassembled WGS sequence"/>
</dbReference>
<dbReference type="AlphaFoldDB" id="A0A2H0TP72"/>
<comment type="caution">
    <text evidence="2">The sequence shown here is derived from an EMBL/GenBank/DDBJ whole genome shotgun (WGS) entry which is preliminary data.</text>
</comment>
<proteinExistence type="predicted"/>
<keyword evidence="1" id="KW-0472">Membrane</keyword>
<feature type="transmembrane region" description="Helical" evidence="1">
    <location>
        <begin position="94"/>
        <end position="116"/>
    </location>
</feature>
<feature type="transmembrane region" description="Helical" evidence="1">
    <location>
        <begin position="23"/>
        <end position="47"/>
    </location>
</feature>
<name>A0A2H0TP72_9BACT</name>